<keyword evidence="4" id="KW-1185">Reference proteome</keyword>
<sequence>MKSRIMYILLVFLLSTSITACSSSKNNLTSNNSSSVSDSKITDTSPSSDSESENTNAMMPSNNNSVLEAYKSVLLNNDEFFSIDNKKRLSLNDFLTNKETNGTIFEVTHFTVLDMDGDEVPEVVLELAADNNPEFYEVLHYMDDTIYGYNIVYRGLEELKTDGTFQYSNGAADNGYGKLKFQSNAYETDILGYMKPIQNNDNITIGYFINNKSVTEESYNSFMKEEDEKKDVVWHEFSQKNVETELSVHLTLQDEEMKPMEIYSGHSKEEIEDFAKKVVELIQNDESQDLAEIIQYPLNINLDEQKIYVKDKDTFLEKYNLIFNDKFKLQIKDAYTKDIWGNSVGFIIGNGDIWFANDSSDGKLKIIVINSGKGEMPKDEQGDGITQG</sequence>
<dbReference type="Proteomes" id="UP001524478">
    <property type="component" value="Unassembled WGS sequence"/>
</dbReference>
<keyword evidence="2" id="KW-0732">Signal</keyword>
<feature type="region of interest" description="Disordered" evidence="1">
    <location>
        <begin position="23"/>
        <end position="62"/>
    </location>
</feature>
<feature type="signal peptide" evidence="2">
    <location>
        <begin position="1"/>
        <end position="20"/>
    </location>
</feature>
<gene>
    <name evidence="3" type="ORF">NE686_03110</name>
</gene>
<evidence type="ECO:0000256" key="2">
    <source>
        <dbReference type="SAM" id="SignalP"/>
    </source>
</evidence>
<name>A0ABT1S6F9_9FIRM</name>
<organism evidence="3 4">
    <name type="scientific">Tissierella carlieri</name>
    <dbReference type="NCBI Taxonomy" id="689904"/>
    <lineage>
        <taxon>Bacteria</taxon>
        <taxon>Bacillati</taxon>
        <taxon>Bacillota</taxon>
        <taxon>Tissierellia</taxon>
        <taxon>Tissierellales</taxon>
        <taxon>Tissierellaceae</taxon>
        <taxon>Tissierella</taxon>
    </lineage>
</organism>
<dbReference type="EMBL" id="JANGAC010000002">
    <property type="protein sequence ID" value="MCQ4922062.1"/>
    <property type="molecule type" value="Genomic_DNA"/>
</dbReference>
<accession>A0ABT1S6F9</accession>
<feature type="chain" id="PRO_5047135975" description="Lipoprotein" evidence="2">
    <location>
        <begin position="21"/>
        <end position="388"/>
    </location>
</feature>
<dbReference type="PROSITE" id="PS51257">
    <property type="entry name" value="PROKAR_LIPOPROTEIN"/>
    <property type="match status" value="1"/>
</dbReference>
<comment type="caution">
    <text evidence="3">The sequence shown here is derived from an EMBL/GenBank/DDBJ whole genome shotgun (WGS) entry which is preliminary data.</text>
</comment>
<reference evidence="3 4" key="1">
    <citation type="submission" date="2022-06" db="EMBL/GenBank/DDBJ databases">
        <title>Isolation of gut microbiota from human fecal samples.</title>
        <authorList>
            <person name="Pamer E.G."/>
            <person name="Barat B."/>
            <person name="Waligurski E."/>
            <person name="Medina S."/>
            <person name="Paddock L."/>
            <person name="Mostad J."/>
        </authorList>
    </citation>
    <scope>NUCLEOTIDE SEQUENCE [LARGE SCALE GENOMIC DNA]</scope>
    <source>
        <strain evidence="3 4">DFI.7.95</strain>
    </source>
</reference>
<feature type="compositionally biased region" description="Low complexity" evidence="1">
    <location>
        <begin position="23"/>
        <end position="56"/>
    </location>
</feature>
<evidence type="ECO:0008006" key="5">
    <source>
        <dbReference type="Google" id="ProtNLM"/>
    </source>
</evidence>
<proteinExistence type="predicted"/>
<evidence type="ECO:0000313" key="3">
    <source>
        <dbReference type="EMBL" id="MCQ4922062.1"/>
    </source>
</evidence>
<evidence type="ECO:0000256" key="1">
    <source>
        <dbReference type="SAM" id="MobiDB-lite"/>
    </source>
</evidence>
<protein>
    <recommendedName>
        <fullName evidence="5">Lipoprotein</fullName>
    </recommendedName>
</protein>
<evidence type="ECO:0000313" key="4">
    <source>
        <dbReference type="Proteomes" id="UP001524478"/>
    </source>
</evidence>
<dbReference type="RefSeq" id="WP_256310392.1">
    <property type="nucleotide sequence ID" value="NZ_JANGAC010000002.1"/>
</dbReference>